<protein>
    <recommendedName>
        <fullName evidence="1">BAG domain-containing protein</fullName>
    </recommendedName>
</protein>
<comment type="caution">
    <text evidence="2">The sequence shown here is derived from an EMBL/GenBank/DDBJ whole genome shotgun (WGS) entry which is preliminary data.</text>
</comment>
<dbReference type="InterPro" id="IPR036533">
    <property type="entry name" value="BAG_dom_sf"/>
</dbReference>
<evidence type="ECO:0000313" key="2">
    <source>
        <dbReference type="EMBL" id="KAK2616339.1"/>
    </source>
</evidence>
<proteinExistence type="predicted"/>
<gene>
    <name evidence="2" type="ORF">QQS21_000773</name>
</gene>
<evidence type="ECO:0000259" key="1">
    <source>
        <dbReference type="PROSITE" id="PS51035"/>
    </source>
</evidence>
<sequence length="162" mass="17806">MPLRPQVEGFRKAGPLAGRINLPFVYETISKDKTGGQETREASLLAQFGAKLNRRALADSASSFGGTSPSAGAGAMKRLDELCDEFSAVHYPLCKEYVISPPSDPKKRDEEHRKISETVLQYILLKLDEVDTEGVLEVSARKKDLVTMVQNILRALDSVRAS</sequence>
<dbReference type="SMART" id="SM00264">
    <property type="entry name" value="BAG"/>
    <property type="match status" value="1"/>
</dbReference>
<evidence type="ECO:0000313" key="3">
    <source>
        <dbReference type="Proteomes" id="UP001251528"/>
    </source>
</evidence>
<dbReference type="EMBL" id="JASWJB010000007">
    <property type="protein sequence ID" value="KAK2616339.1"/>
    <property type="molecule type" value="Genomic_DNA"/>
</dbReference>
<dbReference type="GO" id="GO:0051087">
    <property type="term" value="F:protein-folding chaperone binding"/>
    <property type="evidence" value="ECO:0007669"/>
    <property type="project" value="InterPro"/>
</dbReference>
<organism evidence="2 3">
    <name type="scientific">Conoideocrella luteorostrata</name>
    <dbReference type="NCBI Taxonomy" id="1105319"/>
    <lineage>
        <taxon>Eukaryota</taxon>
        <taxon>Fungi</taxon>
        <taxon>Dikarya</taxon>
        <taxon>Ascomycota</taxon>
        <taxon>Pezizomycotina</taxon>
        <taxon>Sordariomycetes</taxon>
        <taxon>Hypocreomycetidae</taxon>
        <taxon>Hypocreales</taxon>
        <taxon>Clavicipitaceae</taxon>
        <taxon>Conoideocrella</taxon>
    </lineage>
</organism>
<reference evidence="2" key="1">
    <citation type="submission" date="2023-06" db="EMBL/GenBank/DDBJ databases">
        <title>Conoideocrella luteorostrata (Hypocreales: Clavicipitaceae), a potential biocontrol fungus for elongate hemlock scale in United States Christmas tree production areas.</title>
        <authorList>
            <person name="Barrett H."/>
            <person name="Lovett B."/>
            <person name="Macias A.M."/>
            <person name="Stajich J.E."/>
            <person name="Kasson M.T."/>
        </authorList>
    </citation>
    <scope>NUCLEOTIDE SEQUENCE</scope>
    <source>
        <strain evidence="2">ARSEF 14590</strain>
    </source>
</reference>
<name>A0AAJ0FY81_9HYPO</name>
<feature type="domain" description="BAG" evidence="1">
    <location>
        <begin position="95"/>
        <end position="160"/>
    </location>
</feature>
<dbReference type="Gene3D" id="1.20.58.120">
    <property type="entry name" value="BAG domain"/>
    <property type="match status" value="1"/>
</dbReference>
<dbReference type="Pfam" id="PF02179">
    <property type="entry name" value="BAG"/>
    <property type="match status" value="1"/>
</dbReference>
<dbReference type="AlphaFoldDB" id="A0AAJ0FY81"/>
<dbReference type="PROSITE" id="PS51035">
    <property type="entry name" value="BAG"/>
    <property type="match status" value="1"/>
</dbReference>
<dbReference type="SUPFAM" id="SSF63491">
    <property type="entry name" value="BAG domain"/>
    <property type="match status" value="1"/>
</dbReference>
<keyword evidence="3" id="KW-1185">Reference proteome</keyword>
<accession>A0AAJ0FY81</accession>
<dbReference type="Proteomes" id="UP001251528">
    <property type="component" value="Unassembled WGS sequence"/>
</dbReference>
<dbReference type="InterPro" id="IPR003103">
    <property type="entry name" value="BAG_domain"/>
</dbReference>